<proteinExistence type="inferred from homology"/>
<comment type="subunit">
    <text evidence="8">Component of the Mediator complex.</text>
</comment>
<dbReference type="Proteomes" id="UP001498771">
    <property type="component" value="Unassembled WGS sequence"/>
</dbReference>
<comment type="caution">
    <text evidence="9">The sequence shown here is derived from an EMBL/GenBank/DDBJ whole genome shotgun (WGS) entry which is preliminary data.</text>
</comment>
<evidence type="ECO:0000256" key="2">
    <source>
        <dbReference type="ARBA" id="ARBA00009814"/>
    </source>
</evidence>
<name>A0ABR1F1V5_9ASCO</name>
<evidence type="ECO:0000256" key="1">
    <source>
        <dbReference type="ARBA" id="ARBA00004123"/>
    </source>
</evidence>
<comment type="similarity">
    <text evidence="2 8">Belongs to the Mediator complex subunit 18 family.</text>
</comment>
<accession>A0ABR1F1V5</accession>
<organism evidence="9 10">
    <name type="scientific">Myxozyma melibiosi</name>
    <dbReference type="NCBI Taxonomy" id="54550"/>
    <lineage>
        <taxon>Eukaryota</taxon>
        <taxon>Fungi</taxon>
        <taxon>Dikarya</taxon>
        <taxon>Ascomycota</taxon>
        <taxon>Saccharomycotina</taxon>
        <taxon>Lipomycetes</taxon>
        <taxon>Lipomycetales</taxon>
        <taxon>Lipomycetaceae</taxon>
        <taxon>Myxozyma</taxon>
    </lineage>
</organism>
<evidence type="ECO:0000256" key="4">
    <source>
        <dbReference type="ARBA" id="ARBA00023015"/>
    </source>
</evidence>
<keyword evidence="6 8" id="KW-0539">Nucleus</keyword>
<evidence type="ECO:0000256" key="5">
    <source>
        <dbReference type="ARBA" id="ARBA00023163"/>
    </source>
</evidence>
<reference evidence="9 10" key="1">
    <citation type="submission" date="2024-03" db="EMBL/GenBank/DDBJ databases">
        <title>Genome-scale model development and genomic sequencing of the oleaginous clade Lipomyces.</title>
        <authorList>
            <consortium name="Lawrence Berkeley National Laboratory"/>
            <person name="Czajka J.J."/>
            <person name="Han Y."/>
            <person name="Kim J."/>
            <person name="Mondo S.J."/>
            <person name="Hofstad B.A."/>
            <person name="Robles A."/>
            <person name="Haridas S."/>
            <person name="Riley R."/>
            <person name="LaButti K."/>
            <person name="Pangilinan J."/>
            <person name="Andreopoulos W."/>
            <person name="Lipzen A."/>
            <person name="Yan J."/>
            <person name="Wang M."/>
            <person name="Ng V."/>
            <person name="Grigoriev I.V."/>
            <person name="Spatafora J.W."/>
            <person name="Magnuson J.K."/>
            <person name="Baker S.E."/>
            <person name="Pomraning K.R."/>
        </authorList>
    </citation>
    <scope>NUCLEOTIDE SEQUENCE [LARGE SCALE GENOMIC DNA]</scope>
    <source>
        <strain evidence="9 10">Phaff 52-87</strain>
    </source>
</reference>
<dbReference type="PANTHER" id="PTHR13321:SF2">
    <property type="entry name" value="MEDIATOR OF RNA POLYMERASE II TRANSCRIPTION SUBUNIT 18"/>
    <property type="match status" value="1"/>
</dbReference>
<keyword evidence="5 8" id="KW-0804">Transcription</keyword>
<evidence type="ECO:0000256" key="6">
    <source>
        <dbReference type="ARBA" id="ARBA00023242"/>
    </source>
</evidence>
<evidence type="ECO:0000313" key="9">
    <source>
        <dbReference type="EMBL" id="KAK7203826.1"/>
    </source>
</evidence>
<evidence type="ECO:0000313" key="10">
    <source>
        <dbReference type="Proteomes" id="UP001498771"/>
    </source>
</evidence>
<dbReference type="RefSeq" id="XP_064766859.1">
    <property type="nucleotide sequence ID" value="XM_064914253.1"/>
</dbReference>
<protein>
    <recommendedName>
        <fullName evidence="3 8">Mediator of RNA polymerase II transcription subunit 18</fullName>
    </recommendedName>
    <alternativeName>
        <fullName evidence="7 8">Mediator complex subunit 18</fullName>
    </alternativeName>
</protein>
<gene>
    <name evidence="8" type="primary">MED18</name>
    <name evidence="9" type="ORF">BZA70DRAFT_290904</name>
</gene>
<dbReference type="InterPro" id="IPR019095">
    <property type="entry name" value="Mediator_Med18"/>
</dbReference>
<dbReference type="Gene3D" id="2.40.320.10">
    <property type="entry name" value="Hypothetical Protein Pfu-838710-001"/>
    <property type="match status" value="1"/>
</dbReference>
<evidence type="ECO:0000256" key="3">
    <source>
        <dbReference type="ARBA" id="ARBA00019612"/>
    </source>
</evidence>
<evidence type="ECO:0000256" key="7">
    <source>
        <dbReference type="ARBA" id="ARBA00032012"/>
    </source>
</evidence>
<dbReference type="GeneID" id="90039765"/>
<dbReference type="Pfam" id="PF09637">
    <property type="entry name" value="Med18"/>
    <property type="match status" value="1"/>
</dbReference>
<evidence type="ECO:0000256" key="8">
    <source>
        <dbReference type="RuleBase" id="RU364150"/>
    </source>
</evidence>
<sequence length="270" mass="29219">MSSLQQLSLYATVQSSKIPQLLFTVSALTGMRPLDLRQQHIIFSPTISGHGPGSSAGVAGGPAGAVSPLESSRIDVSREMPEAAAAAEDGVGKSEAPEWTLTIPTIPESGKKPVQVQAVSKTTFRKSEEAQADNTSTLFRFLRALNYAYAYDYLEKGYLFVHNGIVIIKLSQIAPQKPLQLHEIPVGGDGDLAAGTVANGRRFENAKFVNTWVMHAYVEVVTGPETVGDDLEKVKIAIERLESLKAELSGIVELEIPDRALLDPRVQLRR</sequence>
<dbReference type="PANTHER" id="PTHR13321">
    <property type="entry name" value="MEDIATOR OF RNA POLYMERASE II TRANSCRIPTION, SUBUNIT 18"/>
    <property type="match status" value="1"/>
</dbReference>
<comment type="function">
    <text evidence="8">Component of the Mediator complex, a coactivator involved in the regulated transcription of nearly all RNA polymerase II-dependent genes. Mediator functions as a bridge to convey information from gene-specific regulatory proteins to the basal RNA polymerase II transcription machinery. Mediator is recruited to promoters by direct interactions with regulatory proteins and serves as a scaffold for the assembly of a functional preinitiation complex with RNA polymerase II and the general transcription factors.</text>
</comment>
<keyword evidence="8" id="KW-0010">Activator</keyword>
<keyword evidence="4 8" id="KW-0805">Transcription regulation</keyword>
<dbReference type="EMBL" id="JBBJBU010000010">
    <property type="protein sequence ID" value="KAK7203826.1"/>
    <property type="molecule type" value="Genomic_DNA"/>
</dbReference>
<comment type="subcellular location">
    <subcellularLocation>
        <location evidence="1 8">Nucleus</location>
    </subcellularLocation>
</comment>
<keyword evidence="10" id="KW-1185">Reference proteome</keyword>